<feature type="compositionally biased region" description="Low complexity" evidence="1">
    <location>
        <begin position="1"/>
        <end position="16"/>
    </location>
</feature>
<gene>
    <name evidence="2" type="ORF">LMG32879_000781</name>
</gene>
<feature type="region of interest" description="Disordered" evidence="1">
    <location>
        <begin position="1"/>
        <end position="27"/>
    </location>
</feature>
<dbReference type="RefSeq" id="WP_289840809.1">
    <property type="nucleotide sequence ID" value="NZ_CATKSH010000003.1"/>
</dbReference>
<keyword evidence="3" id="KW-1185">Reference proteome</keyword>
<evidence type="ECO:0000313" key="2">
    <source>
        <dbReference type="EMBL" id="CAI9119955.1"/>
    </source>
</evidence>
<dbReference type="SUPFAM" id="SSF50630">
    <property type="entry name" value="Acid proteases"/>
    <property type="match status" value="1"/>
</dbReference>
<dbReference type="GO" id="GO:0008233">
    <property type="term" value="F:peptidase activity"/>
    <property type="evidence" value="ECO:0007669"/>
    <property type="project" value="UniProtKB-KW"/>
</dbReference>
<reference evidence="2" key="1">
    <citation type="submission" date="2023-03" db="EMBL/GenBank/DDBJ databases">
        <authorList>
            <person name="Cleenwerck I."/>
        </authorList>
    </citation>
    <scope>NUCLEOTIDE SEQUENCE</scope>
    <source>
        <strain evidence="2">LMG 32879</strain>
    </source>
</reference>
<keyword evidence="2" id="KW-0645">Protease</keyword>
<protein>
    <submittedName>
        <fullName evidence="2">Retropepsin-like aspartic protease</fullName>
    </submittedName>
</protein>
<dbReference type="InterPro" id="IPR021109">
    <property type="entry name" value="Peptidase_aspartic_dom_sf"/>
</dbReference>
<proteinExistence type="predicted"/>
<name>A0AA35UZI7_9PROT</name>
<accession>A0AA35UZI7</accession>
<dbReference type="EMBL" id="CATKSH010000003">
    <property type="protein sequence ID" value="CAI9119955.1"/>
    <property type="molecule type" value="Genomic_DNA"/>
</dbReference>
<dbReference type="GO" id="GO:0006508">
    <property type="term" value="P:proteolysis"/>
    <property type="evidence" value="ECO:0007669"/>
    <property type="project" value="UniProtKB-KW"/>
</dbReference>
<evidence type="ECO:0000313" key="3">
    <source>
        <dbReference type="Proteomes" id="UP001176960"/>
    </source>
</evidence>
<dbReference type="Proteomes" id="UP001176960">
    <property type="component" value="Unassembled WGS sequence"/>
</dbReference>
<evidence type="ECO:0000256" key="1">
    <source>
        <dbReference type="SAM" id="MobiDB-lite"/>
    </source>
</evidence>
<dbReference type="AlphaFoldDB" id="A0AA35UZI7"/>
<organism evidence="2 3">
    <name type="scientific">Brytella acorum</name>
    <dbReference type="NCBI Taxonomy" id="2959299"/>
    <lineage>
        <taxon>Bacteria</taxon>
        <taxon>Pseudomonadati</taxon>
        <taxon>Pseudomonadota</taxon>
        <taxon>Alphaproteobacteria</taxon>
        <taxon>Acetobacterales</taxon>
        <taxon>Acetobacteraceae</taxon>
        <taxon>Brytella</taxon>
    </lineage>
</organism>
<sequence>MHQGITTITTPPATTTAKEKGPPPFVPEPYPFDIEAETHLPARCLEHILASEIISRNGSPTVPITINGERGGAFLSLSQDVIGVFDGNDERLDLPDIENAQATSLMGLGHSWTTRLDSFTFAQGHAEKVDALKMGEFNDPPDARMGTLGIMGFNILGNYNVLIDMPARRFVMFINRRTTDCPSLSQVIGARAFRAPLIVGPRYENNMVTVTVDGAPLGMYIEPGSNLSVVAQKDATADGLSLDSLHNENRVNTLAGETRIGYRHQYKTVSIGNWHGGPFAVNIEPVDFSLLGRDFFRHRRVLLGFQSGMMFFSDTEQDSGPRDIGGGNLSPISSHIAHTNVGQ</sequence>
<dbReference type="Pfam" id="PF13650">
    <property type="entry name" value="Asp_protease_2"/>
    <property type="match status" value="1"/>
</dbReference>
<keyword evidence="2" id="KW-0378">Hydrolase</keyword>
<dbReference type="Gene3D" id="2.40.70.10">
    <property type="entry name" value="Acid Proteases"/>
    <property type="match status" value="1"/>
</dbReference>
<comment type="caution">
    <text evidence="2">The sequence shown here is derived from an EMBL/GenBank/DDBJ whole genome shotgun (WGS) entry which is preliminary data.</text>
</comment>